<name>A0A845SC36_9PROT</name>
<dbReference type="AlphaFoldDB" id="A0A845SC36"/>
<proteinExistence type="predicted"/>
<dbReference type="EMBL" id="RGGN01000200">
    <property type="protein sequence ID" value="NCU63281.1"/>
    <property type="molecule type" value="Genomic_DNA"/>
</dbReference>
<dbReference type="Proteomes" id="UP000572953">
    <property type="component" value="Unassembled WGS sequence"/>
</dbReference>
<comment type="caution">
    <text evidence="1">The sequence shown here is derived from an EMBL/GenBank/DDBJ whole genome shotgun (WGS) entry which is preliminary data.</text>
</comment>
<evidence type="ECO:0000313" key="1">
    <source>
        <dbReference type="EMBL" id="NCU63281.1"/>
    </source>
</evidence>
<accession>A0A845SC36</accession>
<gene>
    <name evidence="1" type="ORF">EBV78_04345</name>
</gene>
<feature type="non-terminal residue" evidence="1">
    <location>
        <position position="26"/>
    </location>
</feature>
<sequence length="26" mass="2975">MIQIILNGKPHNIKEKTNIISLLETL</sequence>
<evidence type="ECO:0000313" key="2">
    <source>
        <dbReference type="Proteomes" id="UP000572953"/>
    </source>
</evidence>
<reference evidence="1 2" key="1">
    <citation type="submission" date="2018-10" db="EMBL/GenBank/DDBJ databases">
        <title>Iterative Subtractive Binning of Freshwater Chronoseries Metagenomes Recovers Nearly Complete Genomes from over Four Hundred Novel Species.</title>
        <authorList>
            <person name="Rodriguez-R L.M."/>
            <person name="Tsementzi D."/>
            <person name="Luo C."/>
            <person name="Konstantinidis K.T."/>
        </authorList>
    </citation>
    <scope>NUCLEOTIDE SEQUENCE [LARGE SCALE GENOMIC DNA]</scope>
    <source>
        <strain evidence="1">WB7_2B_003</strain>
    </source>
</reference>
<organism evidence="1 2">
    <name type="scientific">Candidatus Fonsibacter lacus</name>
    <dbReference type="NCBI Taxonomy" id="2576439"/>
    <lineage>
        <taxon>Bacteria</taxon>
        <taxon>Pseudomonadati</taxon>
        <taxon>Pseudomonadota</taxon>
        <taxon>Alphaproteobacteria</taxon>
        <taxon>Candidatus Pelagibacterales</taxon>
        <taxon>Candidatus Pelagibacterales incertae sedis</taxon>
        <taxon>Candidatus Fonsibacter</taxon>
    </lineage>
</organism>
<protein>
    <submittedName>
        <fullName evidence="1">Thiamine biosynthesis protein ThiS</fullName>
    </submittedName>
</protein>